<dbReference type="Proteomes" id="UP001211044">
    <property type="component" value="Chromosome"/>
</dbReference>
<dbReference type="Pfam" id="PF14029">
    <property type="entry name" value="DUF4244"/>
    <property type="match status" value="1"/>
</dbReference>
<accession>A0AB38XNY1</accession>
<organism evidence="2 3">
    <name type="scientific">Winkia neuii subsp. anitrata</name>
    <dbReference type="NCBI Taxonomy" id="29318"/>
    <lineage>
        <taxon>Bacteria</taxon>
        <taxon>Bacillati</taxon>
        <taxon>Actinomycetota</taxon>
        <taxon>Actinomycetes</taxon>
        <taxon>Actinomycetales</taxon>
        <taxon>Actinomycetaceae</taxon>
        <taxon>Winkia</taxon>
    </lineage>
</organism>
<evidence type="ECO:0000256" key="1">
    <source>
        <dbReference type="SAM" id="Phobius"/>
    </source>
</evidence>
<name>A0AB38XNY1_9ACTO</name>
<dbReference type="RefSeq" id="WP_004807959.1">
    <property type="nucleotide sequence ID" value="NZ_CP116394.1"/>
</dbReference>
<evidence type="ECO:0000313" key="2">
    <source>
        <dbReference type="EMBL" id="WCE45998.1"/>
    </source>
</evidence>
<sequence length="74" mass="7689">MGQLARWAVAARNRLYQVSTQLALPSQKEEGMTTAEYAIGTIAAAGFAGLLIAVLKSGAIKSALTAIIQQALSI</sequence>
<dbReference type="AlphaFoldDB" id="A0AB38XNY1"/>
<dbReference type="InterPro" id="IPR025338">
    <property type="entry name" value="DUF4244"/>
</dbReference>
<evidence type="ECO:0000313" key="3">
    <source>
        <dbReference type="Proteomes" id="UP001211044"/>
    </source>
</evidence>
<reference evidence="2" key="1">
    <citation type="submission" date="2023-01" db="EMBL/GenBank/DDBJ databases">
        <title>Comparative Genomic Analysis of the Clinically-Derived Winkia Strain NY0527 Provides Evidence into the Taxonomic Reassignment of Winkia neuii and Characterizes Their Virulence Traits.</title>
        <authorList>
            <person name="Cai X."/>
            <person name="Peng Y."/>
            <person name="Li M."/>
            <person name="Qiu Y."/>
            <person name="Wang Y."/>
            <person name="Xu L."/>
            <person name="Hou Q."/>
        </authorList>
    </citation>
    <scope>NUCLEOTIDE SEQUENCE</scope>
    <source>
        <strain evidence="2">NY0527</strain>
    </source>
</reference>
<gene>
    <name evidence="2" type="ORF">PIG85_10195</name>
</gene>
<protein>
    <submittedName>
        <fullName evidence="2">DUF4244 domain-containing protein</fullName>
    </submittedName>
</protein>
<feature type="transmembrane region" description="Helical" evidence="1">
    <location>
        <begin position="37"/>
        <end position="55"/>
    </location>
</feature>
<dbReference type="KEGG" id="wne:PIG85_10195"/>
<keyword evidence="1" id="KW-1133">Transmembrane helix</keyword>
<keyword evidence="1" id="KW-0472">Membrane</keyword>
<dbReference type="EMBL" id="CP116394">
    <property type="protein sequence ID" value="WCE45998.1"/>
    <property type="molecule type" value="Genomic_DNA"/>
</dbReference>
<keyword evidence="1" id="KW-0812">Transmembrane</keyword>
<proteinExistence type="predicted"/>